<dbReference type="GO" id="GO:0016020">
    <property type="term" value="C:membrane"/>
    <property type="evidence" value="ECO:0007669"/>
    <property type="project" value="UniProtKB-SubCell"/>
</dbReference>
<dbReference type="Gene3D" id="3.30.700.10">
    <property type="entry name" value="Glycoprotein, Type 4 Pilin"/>
    <property type="match status" value="1"/>
</dbReference>
<dbReference type="PANTHER" id="PTHR30093:SF44">
    <property type="entry name" value="TYPE II SECRETION SYSTEM CORE PROTEIN G"/>
    <property type="match status" value="1"/>
</dbReference>
<evidence type="ECO:0000256" key="2">
    <source>
        <dbReference type="ARBA" id="ARBA00022481"/>
    </source>
</evidence>
<dbReference type="InterPro" id="IPR000983">
    <property type="entry name" value="Bac_GSPG_pilin"/>
</dbReference>
<dbReference type="Pfam" id="PF08334">
    <property type="entry name" value="T2SSG"/>
    <property type="match status" value="1"/>
</dbReference>
<dbReference type="Proteomes" id="UP000177596">
    <property type="component" value="Unassembled WGS sequence"/>
</dbReference>
<evidence type="ECO:0000256" key="5">
    <source>
        <dbReference type="ARBA" id="ARBA00023136"/>
    </source>
</evidence>
<feature type="domain" description="Type II secretion system protein GspG C-terminal" evidence="7">
    <location>
        <begin position="39"/>
        <end position="122"/>
    </location>
</feature>
<dbReference type="PRINTS" id="PR00813">
    <property type="entry name" value="BCTERIALGSPG"/>
</dbReference>
<organism evidence="8 9">
    <name type="scientific">Candidatus Woesebacteria bacterium RIFOXYD1_FULL_43_18</name>
    <dbReference type="NCBI Taxonomy" id="1802551"/>
    <lineage>
        <taxon>Bacteria</taxon>
        <taxon>Candidatus Woeseibacteriota</taxon>
    </lineage>
</organism>
<evidence type="ECO:0000313" key="9">
    <source>
        <dbReference type="Proteomes" id="UP000177596"/>
    </source>
</evidence>
<dbReference type="AlphaFoldDB" id="A0A1F8DHT8"/>
<evidence type="ECO:0000313" key="8">
    <source>
        <dbReference type="EMBL" id="OGM88181.1"/>
    </source>
</evidence>
<dbReference type="SUPFAM" id="SSF54523">
    <property type="entry name" value="Pili subunits"/>
    <property type="match status" value="1"/>
</dbReference>
<keyword evidence="3 6" id="KW-0812">Transmembrane</keyword>
<evidence type="ECO:0000256" key="3">
    <source>
        <dbReference type="ARBA" id="ARBA00022692"/>
    </source>
</evidence>
<feature type="transmembrane region" description="Helical" evidence="6">
    <location>
        <begin position="12"/>
        <end position="35"/>
    </location>
</feature>
<dbReference type="InterPro" id="IPR012902">
    <property type="entry name" value="N_methyl_site"/>
</dbReference>
<dbReference type="InterPro" id="IPR045584">
    <property type="entry name" value="Pilin-like"/>
</dbReference>
<evidence type="ECO:0000256" key="6">
    <source>
        <dbReference type="SAM" id="Phobius"/>
    </source>
</evidence>
<protein>
    <recommendedName>
        <fullName evidence="7">Type II secretion system protein GspG C-terminal domain-containing protein</fullName>
    </recommendedName>
</protein>
<gene>
    <name evidence="8" type="ORF">A2573_02100</name>
</gene>
<dbReference type="PROSITE" id="PS00409">
    <property type="entry name" value="PROKAR_NTER_METHYL"/>
    <property type="match status" value="1"/>
</dbReference>
<comment type="caution">
    <text evidence="8">The sequence shown here is derived from an EMBL/GenBank/DDBJ whole genome shotgun (WGS) entry which is preliminary data.</text>
</comment>
<keyword evidence="2" id="KW-0488">Methylation</keyword>
<dbReference type="InterPro" id="IPR013545">
    <property type="entry name" value="T2SS_protein-GspG_C"/>
</dbReference>
<accession>A0A1F8DHT8</accession>
<sequence>MLKNKRRFFQGFTLIELLVVIVILGILATVGLTFFTSSQMRGRDGKRKSDLKQIAAALELYNSDYGSYPSSSGGLIKGCPTGTAPCQWGGSEFTDGKTTYMKIVPADPSGGSYWYRTVAVNGTDFQGFQLYARLENPQDINCLPDLEGQPSCSQPALPTGTDCGSAGSCNFAVTSANVSPSDE</sequence>
<dbReference type="GO" id="GO:0015628">
    <property type="term" value="P:protein secretion by the type II secretion system"/>
    <property type="evidence" value="ECO:0007669"/>
    <property type="project" value="InterPro"/>
</dbReference>
<dbReference type="GO" id="GO:0015627">
    <property type="term" value="C:type II protein secretion system complex"/>
    <property type="evidence" value="ECO:0007669"/>
    <property type="project" value="InterPro"/>
</dbReference>
<keyword evidence="4 6" id="KW-1133">Transmembrane helix</keyword>
<dbReference type="Pfam" id="PF07963">
    <property type="entry name" value="N_methyl"/>
    <property type="match status" value="1"/>
</dbReference>
<evidence type="ECO:0000259" key="7">
    <source>
        <dbReference type="Pfam" id="PF08334"/>
    </source>
</evidence>
<proteinExistence type="predicted"/>
<keyword evidence="5 6" id="KW-0472">Membrane</keyword>
<reference evidence="8 9" key="1">
    <citation type="journal article" date="2016" name="Nat. Commun.">
        <title>Thousands of microbial genomes shed light on interconnected biogeochemical processes in an aquifer system.</title>
        <authorList>
            <person name="Anantharaman K."/>
            <person name="Brown C.T."/>
            <person name="Hug L.A."/>
            <person name="Sharon I."/>
            <person name="Castelle C.J."/>
            <person name="Probst A.J."/>
            <person name="Thomas B.C."/>
            <person name="Singh A."/>
            <person name="Wilkins M.J."/>
            <person name="Karaoz U."/>
            <person name="Brodie E.L."/>
            <person name="Williams K.H."/>
            <person name="Hubbard S.S."/>
            <person name="Banfield J.F."/>
        </authorList>
    </citation>
    <scope>NUCLEOTIDE SEQUENCE [LARGE SCALE GENOMIC DNA]</scope>
</reference>
<evidence type="ECO:0000256" key="1">
    <source>
        <dbReference type="ARBA" id="ARBA00004167"/>
    </source>
</evidence>
<dbReference type="EMBL" id="MGIL01000015">
    <property type="protein sequence ID" value="OGM88181.1"/>
    <property type="molecule type" value="Genomic_DNA"/>
</dbReference>
<evidence type="ECO:0000256" key="4">
    <source>
        <dbReference type="ARBA" id="ARBA00022989"/>
    </source>
</evidence>
<dbReference type="NCBIfam" id="TIGR02532">
    <property type="entry name" value="IV_pilin_GFxxxE"/>
    <property type="match status" value="1"/>
</dbReference>
<dbReference type="PANTHER" id="PTHR30093">
    <property type="entry name" value="GENERAL SECRETION PATHWAY PROTEIN G"/>
    <property type="match status" value="1"/>
</dbReference>
<comment type="subcellular location">
    <subcellularLocation>
        <location evidence="1">Membrane</location>
        <topology evidence="1">Single-pass membrane protein</topology>
    </subcellularLocation>
</comment>
<name>A0A1F8DHT8_9BACT</name>